<dbReference type="InterPro" id="IPR002191">
    <property type="entry name" value="Bac_export_3"/>
</dbReference>
<accession>A0A0A2SVE9</accession>
<gene>
    <name evidence="8" type="ORF">EP47_04935</name>
</gene>
<keyword evidence="4 7" id="KW-0812">Transmembrane</keyword>
<comment type="subcellular location">
    <subcellularLocation>
        <location evidence="1">Cell membrane</location>
        <topology evidence="1">Multi-pass membrane protein</topology>
    </subcellularLocation>
</comment>
<evidence type="ECO:0000313" key="8">
    <source>
        <dbReference type="EMBL" id="KGP63711.1"/>
    </source>
</evidence>
<evidence type="ECO:0000256" key="1">
    <source>
        <dbReference type="ARBA" id="ARBA00004651"/>
    </source>
</evidence>
<evidence type="ECO:0000256" key="2">
    <source>
        <dbReference type="ARBA" id="ARBA00006156"/>
    </source>
</evidence>
<keyword evidence="5 7" id="KW-1133">Transmembrane helix</keyword>
<proteinExistence type="inferred from homology"/>
<dbReference type="GO" id="GO:0009306">
    <property type="term" value="P:protein secretion"/>
    <property type="evidence" value="ECO:0007669"/>
    <property type="project" value="InterPro"/>
</dbReference>
<feature type="transmembrane region" description="Helical" evidence="7">
    <location>
        <begin position="59"/>
        <end position="78"/>
    </location>
</feature>
<evidence type="ECO:0000256" key="4">
    <source>
        <dbReference type="ARBA" id="ARBA00022692"/>
    </source>
</evidence>
<dbReference type="EMBL" id="JNCF01000011">
    <property type="protein sequence ID" value="KGP63711.1"/>
    <property type="molecule type" value="Genomic_DNA"/>
</dbReference>
<feature type="transmembrane region" description="Helical" evidence="7">
    <location>
        <begin position="21"/>
        <end position="47"/>
    </location>
</feature>
<evidence type="ECO:0008006" key="10">
    <source>
        <dbReference type="Google" id="ProtNLM"/>
    </source>
</evidence>
<dbReference type="PANTHER" id="PTHR34040">
    <property type="entry name" value="FLAGELLAR BIOSYNTHETIC PROTEIN FLIQ"/>
    <property type="match status" value="1"/>
</dbReference>
<dbReference type="Proteomes" id="UP000054422">
    <property type="component" value="Unassembled WGS sequence"/>
</dbReference>
<reference evidence="8 9" key="1">
    <citation type="submission" date="2014-05" db="EMBL/GenBank/DDBJ databases">
        <authorList>
            <person name="Rizzardi K."/>
            <person name="Winiecka-Krusnell J."/>
            <person name="Ramliden M."/>
            <person name="Alm E."/>
            <person name="Andersson S."/>
            <person name="Byfors S."/>
        </authorList>
    </citation>
    <scope>NUCLEOTIDE SEQUENCE [LARGE SCALE GENOMIC DNA]</scope>
    <source>
        <strain evidence="8 9">LEGN</strain>
    </source>
</reference>
<name>A0A0A2SVE9_9GAMM</name>
<dbReference type="Pfam" id="PF01313">
    <property type="entry name" value="Bac_export_3"/>
    <property type="match status" value="1"/>
</dbReference>
<dbReference type="PIRSF" id="PIRSF004669">
    <property type="entry name" value="FliQ"/>
    <property type="match status" value="1"/>
</dbReference>
<dbReference type="PRINTS" id="PR00952">
    <property type="entry name" value="TYPE3IMQPROT"/>
</dbReference>
<evidence type="ECO:0000256" key="5">
    <source>
        <dbReference type="ARBA" id="ARBA00022989"/>
    </source>
</evidence>
<organism evidence="8 9">
    <name type="scientific">Legionella norrlandica</name>
    <dbReference type="NCBI Taxonomy" id="1498499"/>
    <lineage>
        <taxon>Bacteria</taxon>
        <taxon>Pseudomonadati</taxon>
        <taxon>Pseudomonadota</taxon>
        <taxon>Gammaproteobacteria</taxon>
        <taxon>Legionellales</taxon>
        <taxon>Legionellaceae</taxon>
        <taxon>Legionella</taxon>
    </lineage>
</organism>
<sequence>MHNDRYFEVEYYTLIDPFKQLLWIVMVVVALITLPALLIGISISIFQAATQINDMSLTFIPKLLVMILVLIFSLPWLLSKLVSMTQDLMFHLPQYLS</sequence>
<dbReference type="PANTHER" id="PTHR34040:SF8">
    <property type="entry name" value="FLAGELLAR BIOSYNTHETIC PROTEIN FLIQ"/>
    <property type="match status" value="1"/>
</dbReference>
<dbReference type="GO" id="GO:0005886">
    <property type="term" value="C:plasma membrane"/>
    <property type="evidence" value="ECO:0007669"/>
    <property type="project" value="UniProtKB-SubCell"/>
</dbReference>
<keyword evidence="9" id="KW-1185">Reference proteome</keyword>
<keyword evidence="3" id="KW-1003">Cell membrane</keyword>
<evidence type="ECO:0000256" key="3">
    <source>
        <dbReference type="ARBA" id="ARBA00022475"/>
    </source>
</evidence>
<dbReference type="STRING" id="1498499.EP47_04935"/>
<comment type="caution">
    <text evidence="8">The sequence shown here is derived from an EMBL/GenBank/DDBJ whole genome shotgun (WGS) entry which is preliminary data.</text>
</comment>
<protein>
    <recommendedName>
        <fullName evidence="10">Flagellar biosynthetic protein FliQ</fullName>
    </recommendedName>
</protein>
<evidence type="ECO:0000256" key="7">
    <source>
        <dbReference type="SAM" id="Phobius"/>
    </source>
</evidence>
<comment type="similarity">
    <text evidence="2">Belongs to the FliQ/MopD/SpaQ family.</text>
</comment>
<dbReference type="AlphaFoldDB" id="A0A0A2SVE9"/>
<evidence type="ECO:0000256" key="6">
    <source>
        <dbReference type="ARBA" id="ARBA00023136"/>
    </source>
</evidence>
<evidence type="ECO:0000313" key="9">
    <source>
        <dbReference type="Proteomes" id="UP000054422"/>
    </source>
</evidence>
<keyword evidence="6 7" id="KW-0472">Membrane</keyword>